<dbReference type="GO" id="GO:0046952">
    <property type="term" value="P:ketone body catabolic process"/>
    <property type="evidence" value="ECO:0007669"/>
    <property type="project" value="InterPro"/>
</dbReference>
<dbReference type="PANTHER" id="PTHR43293">
    <property type="entry name" value="ACETATE COA-TRANSFERASE YDIF"/>
    <property type="match status" value="1"/>
</dbReference>
<dbReference type="Gene3D" id="3.40.1080.10">
    <property type="entry name" value="Glutaconate Coenzyme A-transferase"/>
    <property type="match status" value="2"/>
</dbReference>
<dbReference type="AlphaFoldDB" id="A0A1B7LHD1"/>
<evidence type="ECO:0000256" key="2">
    <source>
        <dbReference type="ARBA" id="ARBA00022679"/>
    </source>
</evidence>
<evidence type="ECO:0000256" key="4">
    <source>
        <dbReference type="PIRSR" id="PIRSR000858-1"/>
    </source>
</evidence>
<dbReference type="EMBL" id="LYVF01000054">
    <property type="protein sequence ID" value="OAT85592.1"/>
    <property type="molecule type" value="Genomic_DNA"/>
</dbReference>
<dbReference type="PIRSF" id="PIRSF000858">
    <property type="entry name" value="SCOT-t"/>
    <property type="match status" value="1"/>
</dbReference>
<dbReference type="Pfam" id="PF01144">
    <property type="entry name" value="CoA_trans"/>
    <property type="match status" value="1"/>
</dbReference>
<accession>A0A1B7LHD1</accession>
<dbReference type="SUPFAM" id="SSF100950">
    <property type="entry name" value="NagB/RpiA/CoA transferase-like"/>
    <property type="match status" value="2"/>
</dbReference>
<organism evidence="5 6">
    <name type="scientific">Desulfotomaculum copahuensis</name>
    <dbReference type="NCBI Taxonomy" id="1838280"/>
    <lineage>
        <taxon>Bacteria</taxon>
        <taxon>Bacillati</taxon>
        <taxon>Bacillota</taxon>
        <taxon>Clostridia</taxon>
        <taxon>Eubacteriales</taxon>
        <taxon>Desulfotomaculaceae</taxon>
        <taxon>Desulfotomaculum</taxon>
    </lineage>
</organism>
<feature type="active site" description="5-glutamyl coenzyme A thioester intermediate" evidence="4">
    <location>
        <position position="323"/>
    </location>
</feature>
<evidence type="ECO:0000256" key="1">
    <source>
        <dbReference type="ARBA" id="ARBA00007154"/>
    </source>
</evidence>
<reference evidence="5 6" key="1">
    <citation type="submission" date="2016-04" db="EMBL/GenBank/DDBJ databases">
        <authorList>
            <person name="Evans L.H."/>
            <person name="Alamgir A."/>
            <person name="Owens N."/>
            <person name="Weber N.D."/>
            <person name="Virtaneva K."/>
            <person name="Barbian K."/>
            <person name="Babar A."/>
            <person name="Rosenke K."/>
        </authorList>
    </citation>
    <scope>NUCLEOTIDE SEQUENCE [LARGE SCALE GENOMIC DNA]</scope>
    <source>
        <strain evidence="5 6">LMa1</strain>
    </source>
</reference>
<protein>
    <submittedName>
        <fullName evidence="5">Acyl CoA:acetate/3-ketoacid CoA transferase</fullName>
    </submittedName>
</protein>
<keyword evidence="2 3" id="KW-0808">Transferase</keyword>
<dbReference type="STRING" id="1838280.A6M21_05610"/>
<sequence length="528" mass="56012">MTVQFLAPEEAVALIEDGDTLAINGFVSCAHAEALTTALEGRFLATGAPRGLTLVYAAGQGDGRDRGMNHLAHEGLIKRVIGGHWGLAPKLGALAVQNKIEGYNLPQGVICHLFRDIAAGKPGTVTHVGLGTFVDPRLEGGRVNAVTREDLVEVVDLFGAEKLFYRAFPVTAAFIRGTTADERGNVTMEKESMPLEALAIAQAVKNCGGKVIVQVERVAAAGTLDPKLVKIPGILVDAVAVAPPEQHWQTYSEQYNPAYTGEIKAPAGSVQPLPLDGRKVIGRRAAMELLPDTVVNLGIGIPEAVAAVAAEEGIASYMTLTVEAGPIGGIPAGGKSFGSATNPEAIVDQPSQFDFYDGGGIDLAFLGMAQADARGNVNVSKFGSRLVGCGGFINISQNARKVIFCGTFTAGGLVAAVEGGRIKIIREGRSNKFMSRVEQITFSGDYALSKNRPVLYITERAVFRLGPRGLELVEIAPGIDLERDILSQMNFKPVISPHLKLMDSCIFRTTAMGLGMNKQNPERREEIA</sequence>
<dbReference type="Proteomes" id="UP000078532">
    <property type="component" value="Unassembled WGS sequence"/>
</dbReference>
<dbReference type="InterPro" id="IPR037171">
    <property type="entry name" value="NagB/RpiA_transferase-like"/>
</dbReference>
<dbReference type="InterPro" id="IPR014388">
    <property type="entry name" value="3-oxoacid_CoA-transferase"/>
</dbReference>
<evidence type="ECO:0000256" key="3">
    <source>
        <dbReference type="PIRNR" id="PIRNR000858"/>
    </source>
</evidence>
<dbReference type="RefSeq" id="WP_066666730.1">
    <property type="nucleotide sequence ID" value="NZ_LYVF01000054.1"/>
</dbReference>
<gene>
    <name evidence="5" type="ORF">A6M21_05610</name>
</gene>
<comment type="caution">
    <text evidence="5">The sequence shown here is derived from an EMBL/GenBank/DDBJ whole genome shotgun (WGS) entry which is preliminary data.</text>
</comment>
<evidence type="ECO:0000313" key="5">
    <source>
        <dbReference type="EMBL" id="OAT85592.1"/>
    </source>
</evidence>
<dbReference type="GO" id="GO:0008410">
    <property type="term" value="F:CoA-transferase activity"/>
    <property type="evidence" value="ECO:0007669"/>
    <property type="project" value="InterPro"/>
</dbReference>
<keyword evidence="6" id="KW-1185">Reference proteome</keyword>
<dbReference type="InterPro" id="IPR004165">
    <property type="entry name" value="CoA_trans_fam_I"/>
</dbReference>
<comment type="similarity">
    <text evidence="1 3">Belongs to the 3-oxoacid CoA-transferase family.</text>
</comment>
<dbReference type="PANTHER" id="PTHR43293:SF1">
    <property type="entry name" value="ACETATE COA-TRANSFERASE YDIF"/>
    <property type="match status" value="1"/>
</dbReference>
<proteinExistence type="inferred from homology"/>
<dbReference type="SMART" id="SM00882">
    <property type="entry name" value="CoA_trans"/>
    <property type="match status" value="2"/>
</dbReference>
<name>A0A1B7LHD1_9FIRM</name>
<evidence type="ECO:0000313" key="6">
    <source>
        <dbReference type="Proteomes" id="UP000078532"/>
    </source>
</evidence>
<dbReference type="OrthoDB" id="9805230at2"/>